<evidence type="ECO:0000313" key="3">
    <source>
        <dbReference type="Proteomes" id="UP000428260"/>
    </source>
</evidence>
<dbReference type="SUPFAM" id="SSF55874">
    <property type="entry name" value="ATPase domain of HSP90 chaperone/DNA topoisomerase II/histidine kinase"/>
    <property type="match status" value="1"/>
</dbReference>
<dbReference type="Gene3D" id="3.30.565.10">
    <property type="entry name" value="Histidine kinase-like ATPase, C-terminal domain"/>
    <property type="match status" value="1"/>
</dbReference>
<reference evidence="2 3" key="1">
    <citation type="submission" date="2019-11" db="EMBL/GenBank/DDBJ databases">
        <authorList>
            <person name="Zheng R.K."/>
            <person name="Sun C.M."/>
        </authorList>
    </citation>
    <scope>NUCLEOTIDE SEQUENCE [LARGE SCALE GENOMIC DNA]</scope>
    <source>
        <strain evidence="2 3">WC007</strain>
    </source>
</reference>
<keyword evidence="3" id="KW-1185">Reference proteome</keyword>
<dbReference type="AlphaFoldDB" id="A0A6I6JSW7"/>
<dbReference type="RefSeq" id="WP_158866326.1">
    <property type="nucleotide sequence ID" value="NZ_CP046401.1"/>
</dbReference>
<feature type="domain" description="Histidine kinase/HSP90-like ATPase" evidence="1">
    <location>
        <begin position="45"/>
        <end position="137"/>
    </location>
</feature>
<evidence type="ECO:0000313" key="2">
    <source>
        <dbReference type="EMBL" id="QGY44329.1"/>
    </source>
</evidence>
<dbReference type="InterPro" id="IPR036890">
    <property type="entry name" value="HATPase_C_sf"/>
</dbReference>
<dbReference type="InterPro" id="IPR003594">
    <property type="entry name" value="HATPase_dom"/>
</dbReference>
<evidence type="ECO:0000259" key="1">
    <source>
        <dbReference type="Pfam" id="PF02518"/>
    </source>
</evidence>
<protein>
    <recommendedName>
        <fullName evidence="1">Histidine kinase/HSP90-like ATPase domain-containing protein</fullName>
    </recommendedName>
</protein>
<gene>
    <name evidence="2" type="ORF">GM418_11875</name>
</gene>
<dbReference type="CDD" id="cd16934">
    <property type="entry name" value="HATPase_RsbT-like"/>
    <property type="match status" value="1"/>
</dbReference>
<dbReference type="Proteomes" id="UP000428260">
    <property type="component" value="Chromosome"/>
</dbReference>
<sequence>MQEIISDNNWNKLGIYPIVDEHDIVKVRSIVRQHAKDFRMGIVEQTRITTAISELLRNMYNYANGGDVVIESGQVEEHNALIITCIDKGPGIEDVELAMSDGYTSGMGMGYGLPGAKRLVDKFEIYSKPQKGTTVRIMKWK</sequence>
<proteinExistence type="predicted"/>
<dbReference type="KEGG" id="mcos:GM418_11875"/>
<organism evidence="2 3">
    <name type="scientific">Maribellus comscasis</name>
    <dbReference type="NCBI Taxonomy" id="2681766"/>
    <lineage>
        <taxon>Bacteria</taxon>
        <taxon>Pseudomonadati</taxon>
        <taxon>Bacteroidota</taxon>
        <taxon>Bacteroidia</taxon>
        <taxon>Marinilabiliales</taxon>
        <taxon>Prolixibacteraceae</taxon>
        <taxon>Maribellus</taxon>
    </lineage>
</organism>
<dbReference type="Pfam" id="PF02518">
    <property type="entry name" value="HATPase_c"/>
    <property type="match status" value="1"/>
</dbReference>
<dbReference type="EMBL" id="CP046401">
    <property type="protein sequence ID" value="QGY44329.1"/>
    <property type="molecule type" value="Genomic_DNA"/>
</dbReference>
<accession>A0A6I6JSW7</accession>
<name>A0A6I6JSW7_9BACT</name>